<sequence length="100" mass="11641">MFTTENIKQTTVNIQRSKRKEPLIRLKEQSKRAKNKNKCALLKRAERKKRSKRTAEVLTMGHPFVVLKPLAEATIESRLKPKNVPPHYNRIVPALKHVPH</sequence>
<keyword evidence="2" id="KW-1185">Reference proteome</keyword>
<gene>
    <name evidence="1" type="ORF">EVAR_71631_1</name>
</gene>
<evidence type="ECO:0000313" key="1">
    <source>
        <dbReference type="EMBL" id="GBP10899.1"/>
    </source>
</evidence>
<protein>
    <submittedName>
        <fullName evidence="1">Uncharacterized protein</fullName>
    </submittedName>
</protein>
<dbReference type="AlphaFoldDB" id="A0A4C1T8Q5"/>
<dbReference type="Proteomes" id="UP000299102">
    <property type="component" value="Unassembled WGS sequence"/>
</dbReference>
<name>A0A4C1T8Q5_EUMVA</name>
<accession>A0A4C1T8Q5</accession>
<dbReference type="EMBL" id="BGZK01004788">
    <property type="protein sequence ID" value="GBP10899.1"/>
    <property type="molecule type" value="Genomic_DNA"/>
</dbReference>
<reference evidence="1 2" key="1">
    <citation type="journal article" date="2019" name="Commun. Biol.">
        <title>The bagworm genome reveals a unique fibroin gene that provides high tensile strength.</title>
        <authorList>
            <person name="Kono N."/>
            <person name="Nakamura H."/>
            <person name="Ohtoshi R."/>
            <person name="Tomita M."/>
            <person name="Numata K."/>
            <person name="Arakawa K."/>
        </authorList>
    </citation>
    <scope>NUCLEOTIDE SEQUENCE [LARGE SCALE GENOMIC DNA]</scope>
</reference>
<proteinExistence type="predicted"/>
<comment type="caution">
    <text evidence="1">The sequence shown here is derived from an EMBL/GenBank/DDBJ whole genome shotgun (WGS) entry which is preliminary data.</text>
</comment>
<evidence type="ECO:0000313" key="2">
    <source>
        <dbReference type="Proteomes" id="UP000299102"/>
    </source>
</evidence>
<organism evidence="1 2">
    <name type="scientific">Eumeta variegata</name>
    <name type="common">Bagworm moth</name>
    <name type="synonym">Eumeta japonica</name>
    <dbReference type="NCBI Taxonomy" id="151549"/>
    <lineage>
        <taxon>Eukaryota</taxon>
        <taxon>Metazoa</taxon>
        <taxon>Ecdysozoa</taxon>
        <taxon>Arthropoda</taxon>
        <taxon>Hexapoda</taxon>
        <taxon>Insecta</taxon>
        <taxon>Pterygota</taxon>
        <taxon>Neoptera</taxon>
        <taxon>Endopterygota</taxon>
        <taxon>Lepidoptera</taxon>
        <taxon>Glossata</taxon>
        <taxon>Ditrysia</taxon>
        <taxon>Tineoidea</taxon>
        <taxon>Psychidae</taxon>
        <taxon>Oiketicinae</taxon>
        <taxon>Eumeta</taxon>
    </lineage>
</organism>